<gene>
    <name evidence="2" type="ORF">ACRE_079380</name>
</gene>
<keyword evidence="3" id="KW-1185">Reference proteome</keyword>
<dbReference type="EMBL" id="JPKY01000133">
    <property type="protein sequence ID" value="KFH41344.1"/>
    <property type="molecule type" value="Genomic_DNA"/>
</dbReference>
<dbReference type="InterPro" id="IPR038765">
    <property type="entry name" value="Papain-like_cys_pep_sf"/>
</dbReference>
<evidence type="ECO:0000313" key="2">
    <source>
        <dbReference type="EMBL" id="KFH41344.1"/>
    </source>
</evidence>
<proteinExistence type="inferred from homology"/>
<keyword evidence="2" id="KW-0808">Transferase</keyword>
<dbReference type="OrthoDB" id="10260017at2759"/>
<dbReference type="Proteomes" id="UP000029964">
    <property type="component" value="Unassembled WGS sequence"/>
</dbReference>
<name>A0A086SW62_HAPC1</name>
<reference evidence="3" key="1">
    <citation type="journal article" date="2014" name="Genome Announc.">
        <title>Genome sequence and annotation of Acremonium chrysogenum, producer of the beta-lactam antibiotic cephalosporin C.</title>
        <authorList>
            <person name="Terfehr D."/>
            <person name="Dahlmann T.A."/>
            <person name="Specht T."/>
            <person name="Zadra I."/>
            <person name="Kuernsteiner H."/>
            <person name="Kueck U."/>
        </authorList>
    </citation>
    <scope>NUCLEOTIDE SEQUENCE [LARGE SCALE GENOMIC DNA]</scope>
    <source>
        <strain evidence="3">ATCC 11550 / CBS 779.69 / DSM 880 / IAM 14645 / JCM 23072 / IMI 49137</strain>
    </source>
</reference>
<accession>A0A086SW62</accession>
<dbReference type="AlphaFoldDB" id="A0A086SW62"/>
<evidence type="ECO:0000256" key="1">
    <source>
        <dbReference type="ARBA" id="ARBA00006547"/>
    </source>
</evidence>
<dbReference type="HOGENOM" id="CLU_049918_2_0_1"/>
<sequence length="327" mass="36866">MALSGTQVNAYLDRICLPQPVRESLKQGPGGPDALSAVATLQRHHLKHVPFENLDLMYSSHHSLPQDTESVFHRVVNLKRGGVCDQIHLLFTQLLRHFGFVVYCTGSRINAAASLPVASGRASSGASGDRSKPKFGPWVHLNTIVTIGDQEYVVDTGHGPSGFPCPVPLIHGHVAEDIAGRQRRMIHDGIPGWTNPNQKWWRMQIRYSASEDWLDVWAFTETEWTPMDFQLLRLGYASLGTGWVEPKVCCFRTIYEGDVPVGFLLVLEDELRRSHKGEIEVLQKFYSEHDRIEVLEREFGIVLSEEEQEHILGHPAEIQDDGFDYYG</sequence>
<organism evidence="2 3">
    <name type="scientific">Hapsidospora chrysogenum (strain ATCC 11550 / CBS 779.69 / DSM 880 / IAM 14645 / JCM 23072 / IMI 49137)</name>
    <name type="common">Acremonium chrysogenum</name>
    <dbReference type="NCBI Taxonomy" id="857340"/>
    <lineage>
        <taxon>Eukaryota</taxon>
        <taxon>Fungi</taxon>
        <taxon>Dikarya</taxon>
        <taxon>Ascomycota</taxon>
        <taxon>Pezizomycotina</taxon>
        <taxon>Sordariomycetes</taxon>
        <taxon>Hypocreomycetidae</taxon>
        <taxon>Hypocreales</taxon>
        <taxon>Bionectriaceae</taxon>
        <taxon>Hapsidospora</taxon>
    </lineage>
</organism>
<comment type="similarity">
    <text evidence="1">Belongs to the arylamine N-acetyltransferase family.</text>
</comment>
<dbReference type="Gene3D" id="3.30.2140.20">
    <property type="match status" value="1"/>
</dbReference>
<evidence type="ECO:0000313" key="3">
    <source>
        <dbReference type="Proteomes" id="UP000029964"/>
    </source>
</evidence>
<protein>
    <submittedName>
        <fullName evidence="2">Arylamine N-acetyltransferase-like protein</fullName>
    </submittedName>
</protein>
<dbReference type="SUPFAM" id="SSF54001">
    <property type="entry name" value="Cysteine proteinases"/>
    <property type="match status" value="1"/>
</dbReference>
<dbReference type="InterPro" id="IPR053710">
    <property type="entry name" value="Arylamine_NAT_domain_sf"/>
</dbReference>
<dbReference type="PANTHER" id="PTHR11786:SF0">
    <property type="entry name" value="ARYLAMINE N-ACETYLTRANSFERASE 4-RELATED"/>
    <property type="match status" value="1"/>
</dbReference>
<dbReference type="PANTHER" id="PTHR11786">
    <property type="entry name" value="N-HYDROXYARYLAMINE O-ACETYLTRANSFERASE"/>
    <property type="match status" value="1"/>
</dbReference>
<dbReference type="Pfam" id="PF00797">
    <property type="entry name" value="Acetyltransf_2"/>
    <property type="match status" value="1"/>
</dbReference>
<comment type="caution">
    <text evidence="2">The sequence shown here is derived from an EMBL/GenBank/DDBJ whole genome shotgun (WGS) entry which is preliminary data.</text>
</comment>
<dbReference type="InterPro" id="IPR001447">
    <property type="entry name" value="Arylamine_N-AcTrfase"/>
</dbReference>
<dbReference type="GO" id="GO:0016407">
    <property type="term" value="F:acetyltransferase activity"/>
    <property type="evidence" value="ECO:0007669"/>
    <property type="project" value="InterPro"/>
</dbReference>